<organism evidence="1 2">
    <name type="scientific">Smallanthus sonchifolius</name>
    <dbReference type="NCBI Taxonomy" id="185202"/>
    <lineage>
        <taxon>Eukaryota</taxon>
        <taxon>Viridiplantae</taxon>
        <taxon>Streptophyta</taxon>
        <taxon>Embryophyta</taxon>
        <taxon>Tracheophyta</taxon>
        <taxon>Spermatophyta</taxon>
        <taxon>Magnoliopsida</taxon>
        <taxon>eudicotyledons</taxon>
        <taxon>Gunneridae</taxon>
        <taxon>Pentapetalae</taxon>
        <taxon>asterids</taxon>
        <taxon>campanulids</taxon>
        <taxon>Asterales</taxon>
        <taxon>Asteraceae</taxon>
        <taxon>Asteroideae</taxon>
        <taxon>Heliantheae alliance</taxon>
        <taxon>Millerieae</taxon>
        <taxon>Smallanthus</taxon>
    </lineage>
</organism>
<evidence type="ECO:0000313" key="1">
    <source>
        <dbReference type="EMBL" id="KAI3817116.1"/>
    </source>
</evidence>
<comment type="caution">
    <text evidence="1">The sequence shown here is derived from an EMBL/GenBank/DDBJ whole genome shotgun (WGS) entry which is preliminary data.</text>
</comment>
<sequence length="91" mass="10204">MSNELFSLGWRISREFQLAISYQLAAILLDTENLTSPECTSKDRYMSTLLLNETDRFGCNDRAKSLALAVSGEARQLEELTNFQPEKGAAI</sequence>
<dbReference type="Proteomes" id="UP001056120">
    <property type="component" value="Linkage Group LG04"/>
</dbReference>
<name>A0ACB9JAE9_9ASTR</name>
<protein>
    <submittedName>
        <fullName evidence="1">Uncharacterized protein</fullName>
    </submittedName>
</protein>
<proteinExistence type="predicted"/>
<reference evidence="2" key="1">
    <citation type="journal article" date="2022" name="Mol. Ecol. Resour.">
        <title>The genomes of chicory, endive, great burdock and yacon provide insights into Asteraceae palaeo-polyploidization history and plant inulin production.</title>
        <authorList>
            <person name="Fan W."/>
            <person name="Wang S."/>
            <person name="Wang H."/>
            <person name="Wang A."/>
            <person name="Jiang F."/>
            <person name="Liu H."/>
            <person name="Zhao H."/>
            <person name="Xu D."/>
            <person name="Zhang Y."/>
        </authorList>
    </citation>
    <scope>NUCLEOTIDE SEQUENCE [LARGE SCALE GENOMIC DNA]</scope>
    <source>
        <strain evidence="2">cv. Yunnan</strain>
    </source>
</reference>
<reference evidence="1 2" key="2">
    <citation type="journal article" date="2022" name="Mol. Ecol. Resour.">
        <title>The genomes of chicory, endive, great burdock and yacon provide insights into Asteraceae paleo-polyploidization history and plant inulin production.</title>
        <authorList>
            <person name="Fan W."/>
            <person name="Wang S."/>
            <person name="Wang H."/>
            <person name="Wang A."/>
            <person name="Jiang F."/>
            <person name="Liu H."/>
            <person name="Zhao H."/>
            <person name="Xu D."/>
            <person name="Zhang Y."/>
        </authorList>
    </citation>
    <scope>NUCLEOTIDE SEQUENCE [LARGE SCALE GENOMIC DNA]</scope>
    <source>
        <strain evidence="2">cv. Yunnan</strain>
        <tissue evidence="1">Leaves</tissue>
    </source>
</reference>
<dbReference type="EMBL" id="CM042021">
    <property type="protein sequence ID" value="KAI3817116.1"/>
    <property type="molecule type" value="Genomic_DNA"/>
</dbReference>
<keyword evidence="2" id="KW-1185">Reference proteome</keyword>
<gene>
    <name evidence="1" type="ORF">L1987_10905</name>
</gene>
<accession>A0ACB9JAE9</accession>
<evidence type="ECO:0000313" key="2">
    <source>
        <dbReference type="Proteomes" id="UP001056120"/>
    </source>
</evidence>